<feature type="non-terminal residue" evidence="2">
    <location>
        <position position="1"/>
    </location>
</feature>
<dbReference type="Gene3D" id="3.60.10.10">
    <property type="entry name" value="Endonuclease/exonuclease/phosphatase"/>
    <property type="match status" value="1"/>
</dbReference>
<organism evidence="2 3">
    <name type="scientific">Brassica rapa subsp. trilocularis</name>
    <dbReference type="NCBI Taxonomy" id="1813537"/>
    <lineage>
        <taxon>Eukaryota</taxon>
        <taxon>Viridiplantae</taxon>
        <taxon>Streptophyta</taxon>
        <taxon>Embryophyta</taxon>
        <taxon>Tracheophyta</taxon>
        <taxon>Spermatophyta</taxon>
        <taxon>Magnoliopsida</taxon>
        <taxon>eudicotyledons</taxon>
        <taxon>Gunneridae</taxon>
        <taxon>Pentapetalae</taxon>
        <taxon>rosids</taxon>
        <taxon>malvids</taxon>
        <taxon>Brassicales</taxon>
        <taxon>Brassicaceae</taxon>
        <taxon>Brassiceae</taxon>
        <taxon>Brassica</taxon>
    </lineage>
</organism>
<dbReference type="PANTHER" id="PTHR33710:SF77">
    <property type="entry name" value="DNASE I-LIKE SUPERFAMILY PROTEIN"/>
    <property type="match status" value="1"/>
</dbReference>
<protein>
    <recommendedName>
        <fullName evidence="1">Reverse transcriptase domain-containing protein</fullName>
    </recommendedName>
</protein>
<keyword evidence="3" id="KW-1185">Reference proteome</keyword>
<proteinExistence type="predicted"/>
<comment type="caution">
    <text evidence="2">The sequence shown here is derived from an EMBL/GenBank/DDBJ whole genome shotgun (WGS) entry which is preliminary data.</text>
</comment>
<evidence type="ECO:0000259" key="1">
    <source>
        <dbReference type="Pfam" id="PF00078"/>
    </source>
</evidence>
<sequence length="404" mass="46039">IEILYSAIYAANTSEERIDLWAELLQIHSDFDMENNCWIVGGDMNQILYPSEHSHPNVSTPSNLMYQLQDCFLQAGLFDLRYLGPCHTWSNNCPTDPIAKKLDRLLINSAAISSFPQAIATFLPPSFSDHTPCLLDLSFSLPKTGTHPFKFQNYLTKHPNFSQLVQAAWLQAGGLCQTLVHLCWKLKQIKGDLKNLNKENYSKIQERVRCLTDPSPDLFQAERELHQKWSLLREIEEAYFRQKSRINWLREGDLNTAYFHRICQVRASYNAVRAFLLDTGEWITDPIEMSAHAISHFQSKTKLTHLSFADDLLIFIDGSIESVQCVMQVLKDFEKRSGLAISMPKTSFFASGLTDDEINRIQASTGMICGSLPFRYLGVPLNSRKLSLSNCNVLQQEIKSKFSS</sequence>
<gene>
    <name evidence="2" type="primary">A01g509850.1_BraROA</name>
    <name evidence="2" type="ORF">IGI04_003364</name>
</gene>
<dbReference type="EMBL" id="JADBGQ010000001">
    <property type="protein sequence ID" value="KAG5415797.1"/>
    <property type="molecule type" value="Genomic_DNA"/>
</dbReference>
<name>A0ABQ7NY67_BRACM</name>
<dbReference type="InterPro" id="IPR036691">
    <property type="entry name" value="Endo/exonu/phosph_ase_sf"/>
</dbReference>
<dbReference type="Pfam" id="PF00078">
    <property type="entry name" value="RVT_1"/>
    <property type="match status" value="1"/>
</dbReference>
<reference evidence="2 3" key="1">
    <citation type="submission" date="2021-03" db="EMBL/GenBank/DDBJ databases">
        <authorList>
            <person name="King G.J."/>
            <person name="Bancroft I."/>
            <person name="Baten A."/>
            <person name="Bloomfield J."/>
            <person name="Borpatragohain P."/>
            <person name="He Z."/>
            <person name="Irish N."/>
            <person name="Irwin J."/>
            <person name="Liu K."/>
            <person name="Mauleon R.P."/>
            <person name="Moore J."/>
            <person name="Morris R."/>
            <person name="Ostergaard L."/>
            <person name="Wang B."/>
            <person name="Wells R."/>
        </authorList>
    </citation>
    <scope>NUCLEOTIDE SEQUENCE [LARGE SCALE GENOMIC DNA]</scope>
    <source>
        <strain evidence="2">R-o-18</strain>
        <tissue evidence="2">Leaf</tissue>
    </source>
</reference>
<dbReference type="Proteomes" id="UP000823674">
    <property type="component" value="Chromosome A01"/>
</dbReference>
<dbReference type="PANTHER" id="PTHR33710">
    <property type="entry name" value="BNAC02G09200D PROTEIN"/>
    <property type="match status" value="1"/>
</dbReference>
<feature type="non-terminal residue" evidence="2">
    <location>
        <position position="404"/>
    </location>
</feature>
<feature type="domain" description="Reverse transcriptase" evidence="1">
    <location>
        <begin position="294"/>
        <end position="381"/>
    </location>
</feature>
<dbReference type="InterPro" id="IPR000477">
    <property type="entry name" value="RT_dom"/>
</dbReference>
<evidence type="ECO:0000313" key="2">
    <source>
        <dbReference type="EMBL" id="KAG5415797.1"/>
    </source>
</evidence>
<evidence type="ECO:0000313" key="3">
    <source>
        <dbReference type="Proteomes" id="UP000823674"/>
    </source>
</evidence>
<dbReference type="SUPFAM" id="SSF56219">
    <property type="entry name" value="DNase I-like"/>
    <property type="match status" value="1"/>
</dbReference>
<accession>A0ABQ7NY67</accession>